<feature type="region of interest" description="Disordered" evidence="1">
    <location>
        <begin position="176"/>
        <end position="278"/>
    </location>
</feature>
<accession>A0A6P4E723</accession>
<proteinExistence type="predicted"/>
<dbReference type="AlphaFoldDB" id="A0A6P4E723"/>
<sequence>MRNVAHGPALIAVLSAIAAISSVVHGQQQAMSMPLAQSPPQQRLTPDYVKGILSLKSSLLASKQSLNQGSNPIIRTGMRYTPQLETKQPQQEIQVEPVANLRPSPPAYRALVHSQMPQVKLNRYSQEFPAPHLFQPPFVPLSTKLESQDSQDSQDSPPTAEQLELLQKLSEFFGQRQQLQQQVQPQQSANCAHDQSEGKEMCNSDPLSDCDATTKEPPKNEEDSVNVDVKNKEVEESTTVQPKPSVVPKTKATKANIAKSSTHKPTTTRTTKSTTKKLPCCTKPVKQTLAKAPNVISFSLNIENDNTEEAKSLQQQPRSGRHEIQPDLRINAITNLLRYRRKRAQSAAPYPKPFFELKGQELKLKSRTKRKKSKILDKKQLLQAELKIWPISIRSS</sequence>
<feature type="chain" id="PRO_5028205007" evidence="2">
    <location>
        <begin position="27"/>
        <end position="396"/>
    </location>
</feature>
<evidence type="ECO:0000256" key="1">
    <source>
        <dbReference type="SAM" id="MobiDB-lite"/>
    </source>
</evidence>
<evidence type="ECO:0000256" key="2">
    <source>
        <dbReference type="SAM" id="SignalP"/>
    </source>
</evidence>
<keyword evidence="2" id="KW-0732">Signal</keyword>
<dbReference type="GeneID" id="108037252"/>
<dbReference type="EnsemblMetazoa" id="XM_017113782.1">
    <property type="protein sequence ID" value="XP_016969271.1"/>
    <property type="gene ID" value="LOC108037252"/>
</dbReference>
<name>A0A6P4E723_DRORH</name>
<reference evidence="5" key="2">
    <citation type="submission" date="2025-04" db="UniProtKB">
        <authorList>
            <consortium name="RefSeq"/>
        </authorList>
    </citation>
    <scope>IDENTIFICATION</scope>
</reference>
<organism evidence="5">
    <name type="scientific">Drosophila rhopaloa</name>
    <name type="common">Fruit fly</name>
    <dbReference type="NCBI Taxonomy" id="1041015"/>
    <lineage>
        <taxon>Eukaryota</taxon>
        <taxon>Metazoa</taxon>
        <taxon>Ecdysozoa</taxon>
        <taxon>Arthropoda</taxon>
        <taxon>Hexapoda</taxon>
        <taxon>Insecta</taxon>
        <taxon>Pterygota</taxon>
        <taxon>Neoptera</taxon>
        <taxon>Endopterygota</taxon>
        <taxon>Diptera</taxon>
        <taxon>Brachycera</taxon>
        <taxon>Muscomorpha</taxon>
        <taxon>Ephydroidea</taxon>
        <taxon>Drosophilidae</taxon>
        <taxon>Drosophila</taxon>
        <taxon>Sophophora</taxon>
    </lineage>
</organism>
<feature type="compositionally biased region" description="Low complexity" evidence="1">
    <location>
        <begin position="176"/>
        <end position="187"/>
    </location>
</feature>
<feature type="signal peptide" evidence="2">
    <location>
        <begin position="1"/>
        <end position="26"/>
    </location>
</feature>
<dbReference type="RefSeq" id="XP_016969271.1">
    <property type="nucleotide sequence ID" value="XM_017113782.1"/>
</dbReference>
<feature type="compositionally biased region" description="Basic and acidic residues" evidence="1">
    <location>
        <begin position="212"/>
        <end position="222"/>
    </location>
</feature>
<protein>
    <submittedName>
        <fullName evidence="5">Uncharacterized protein LOC108037252</fullName>
    </submittedName>
</protein>
<gene>
    <name evidence="5" type="primary">LOC108037252</name>
    <name evidence="3" type="synonym">108037252</name>
</gene>
<reference evidence="4" key="1">
    <citation type="journal article" date="2021" name="Elife">
        <title>Highly contiguous assemblies of 101 drosophilid genomes.</title>
        <authorList>
            <person name="Kim B.Y."/>
            <person name="Wang J.R."/>
            <person name="Miller D.E."/>
            <person name="Barmina O."/>
            <person name="Delaney E."/>
            <person name="Thompson A."/>
            <person name="Comeault A.A."/>
            <person name="Peede D."/>
            <person name="D'Agostino E.R."/>
            <person name="Pelaez J."/>
            <person name="Aguilar J.M."/>
            <person name="Haji D."/>
            <person name="Matsunaga T."/>
            <person name="Armstrong E.E."/>
            <person name="Zych M."/>
            <person name="Ogawa Y."/>
            <person name="Stamenkovic-Radak M."/>
            <person name="Jelic M."/>
            <person name="Veselinovic M.S."/>
            <person name="Tanaskovic M."/>
            <person name="Eric P."/>
            <person name="Gao J.J."/>
            <person name="Katoh T.K."/>
            <person name="Toda M.J."/>
            <person name="Watabe H."/>
            <person name="Watada M."/>
            <person name="Davis J.S."/>
            <person name="Moyle L.C."/>
            <person name="Manoli G."/>
            <person name="Bertolini E."/>
            <person name="Kostal V."/>
            <person name="Hawley R.S."/>
            <person name="Takahashi A."/>
            <person name="Jones C.D."/>
            <person name="Price D.K."/>
            <person name="Whiteman N."/>
            <person name="Kopp A."/>
            <person name="Matute D.R."/>
            <person name="Petrov D.A."/>
        </authorList>
    </citation>
    <scope>NUCLEOTIDE SEQUENCE [LARGE SCALE GENOMIC DNA]</scope>
</reference>
<evidence type="ECO:0000313" key="4">
    <source>
        <dbReference type="Proteomes" id="UP001652680"/>
    </source>
</evidence>
<keyword evidence="4" id="KW-1185">Reference proteome</keyword>
<dbReference type="Proteomes" id="UP001652680">
    <property type="component" value="Unassembled WGS sequence"/>
</dbReference>
<feature type="compositionally biased region" description="Low complexity" evidence="1">
    <location>
        <begin position="259"/>
        <end position="277"/>
    </location>
</feature>
<reference evidence="3" key="3">
    <citation type="submission" date="2025-05" db="UniProtKB">
        <authorList>
            <consortium name="EnsemblMetazoa"/>
        </authorList>
    </citation>
    <scope>IDENTIFICATION</scope>
</reference>
<evidence type="ECO:0000313" key="5">
    <source>
        <dbReference type="RefSeq" id="XP_016969271.1"/>
    </source>
</evidence>
<dbReference type="OrthoDB" id="7870487at2759"/>
<evidence type="ECO:0000313" key="3">
    <source>
        <dbReference type="EnsemblMetazoa" id="XP_016969271.1"/>
    </source>
</evidence>